<keyword evidence="2" id="KW-0732">Signal</keyword>
<reference evidence="4 5" key="1">
    <citation type="submission" date="2023-01" db="EMBL/GenBank/DDBJ databases">
        <title>Analysis of 21 Apiospora genomes using comparative genomics revels a genus with tremendous synthesis potential of carbohydrate active enzymes and secondary metabolites.</title>
        <authorList>
            <person name="Sorensen T."/>
        </authorList>
    </citation>
    <scope>NUCLEOTIDE SEQUENCE [LARGE SCALE GENOMIC DNA]</scope>
    <source>
        <strain evidence="4 5">CBS 117206</strain>
    </source>
</reference>
<keyword evidence="5" id="KW-1185">Reference proteome</keyword>
<feature type="signal peptide" evidence="2">
    <location>
        <begin position="1"/>
        <end position="18"/>
    </location>
</feature>
<evidence type="ECO:0000313" key="5">
    <source>
        <dbReference type="Proteomes" id="UP001392437"/>
    </source>
</evidence>
<dbReference type="Gene3D" id="2.30.60.10">
    <property type="entry name" value="Cyanovirin-N"/>
    <property type="match status" value="1"/>
</dbReference>
<dbReference type="InterPro" id="IPR011058">
    <property type="entry name" value="Cyanovirin-N"/>
</dbReference>
<protein>
    <recommendedName>
        <fullName evidence="3">Cyanovirin-N domain-containing protein</fullName>
    </recommendedName>
</protein>
<evidence type="ECO:0000256" key="2">
    <source>
        <dbReference type="SAM" id="SignalP"/>
    </source>
</evidence>
<feature type="domain" description="Cyanovirin-N" evidence="3">
    <location>
        <begin position="117"/>
        <end position="177"/>
    </location>
</feature>
<evidence type="ECO:0000313" key="4">
    <source>
        <dbReference type="EMBL" id="KAK8105769.1"/>
    </source>
</evidence>
<proteinExistence type="predicted"/>
<gene>
    <name evidence="4" type="ORF">PG999_009128</name>
</gene>
<name>A0AAW0QJS0_9PEZI</name>
<feature type="compositionally biased region" description="Polar residues" evidence="1">
    <location>
        <begin position="75"/>
        <end position="89"/>
    </location>
</feature>
<dbReference type="Pfam" id="PF08881">
    <property type="entry name" value="CVNH"/>
    <property type="match status" value="1"/>
</dbReference>
<dbReference type="Proteomes" id="UP001392437">
    <property type="component" value="Unassembled WGS sequence"/>
</dbReference>
<feature type="region of interest" description="Disordered" evidence="1">
    <location>
        <begin position="75"/>
        <end position="97"/>
    </location>
</feature>
<dbReference type="InterPro" id="IPR036673">
    <property type="entry name" value="Cyanovirin-N_sf"/>
</dbReference>
<dbReference type="AlphaFoldDB" id="A0AAW0QJS0"/>
<comment type="caution">
    <text evidence="4">The sequence shown here is derived from an EMBL/GenBank/DDBJ whole genome shotgun (WGS) entry which is preliminary data.</text>
</comment>
<feature type="chain" id="PRO_5043968024" description="Cyanovirin-N domain-containing protein" evidence="2">
    <location>
        <begin position="19"/>
        <end position="233"/>
    </location>
</feature>
<evidence type="ECO:0000259" key="3">
    <source>
        <dbReference type="Pfam" id="PF08881"/>
    </source>
</evidence>
<dbReference type="EMBL" id="JAQQWP010000008">
    <property type="protein sequence ID" value="KAK8105769.1"/>
    <property type="molecule type" value="Genomic_DNA"/>
</dbReference>
<dbReference type="SUPFAM" id="SSF51322">
    <property type="entry name" value="Cyanovirin-N"/>
    <property type="match status" value="1"/>
</dbReference>
<evidence type="ECO:0000256" key="1">
    <source>
        <dbReference type="SAM" id="MobiDB-lite"/>
    </source>
</evidence>
<accession>A0AAW0QJS0</accession>
<organism evidence="4 5">
    <name type="scientific">Apiospora kogelbergensis</name>
    <dbReference type="NCBI Taxonomy" id="1337665"/>
    <lineage>
        <taxon>Eukaryota</taxon>
        <taxon>Fungi</taxon>
        <taxon>Dikarya</taxon>
        <taxon>Ascomycota</taxon>
        <taxon>Pezizomycotina</taxon>
        <taxon>Sordariomycetes</taxon>
        <taxon>Xylariomycetidae</taxon>
        <taxon>Amphisphaeriales</taxon>
        <taxon>Apiosporaceae</taxon>
        <taxon>Apiospora</taxon>
    </lineage>
</organism>
<sequence>MYALNTILLALWPLVVTAAYTSTTTTIGHKSLSSDPIFSKSLTVDHTEATPLPSSYLPVTTITTGTTFTISTITSRPKATGSAQAGTPSPTAPGNGKASINVRCDRFRVNEGALAQQGNIWLDAYCNDDEGQLWHSVINLNHCLQNDGGILHPLADGDFAQTCRAPQLQAGDPAYLKVYCYPGGDQPEQEVSYDFGNTDVLSINTEGDFECFGISGCAWNHKDCTDKPDGVNG</sequence>